<reference evidence="1 2" key="1">
    <citation type="journal article" date="2018" name="Environ. Microbiol.">
        <title>New archaeal viruses discovered by metagenomic analysis of viral communities in enrichment cultures.</title>
        <authorList>
            <person name="Liu Y."/>
            <person name="Brandt D."/>
            <person name="Ishino S."/>
            <person name="Ishino Y."/>
            <person name="Koonin E.V."/>
            <person name="Kalinowski J."/>
            <person name="Krupovic M."/>
            <person name="Prangishvili D."/>
        </authorList>
    </citation>
    <scope>NUCLEOTIDE SEQUENCE [LARGE SCALE GENOMIC DNA]</scope>
</reference>
<accession>A0A3S8NF27</accession>
<evidence type="ECO:0000313" key="2">
    <source>
        <dbReference type="Proteomes" id="UP000269193"/>
    </source>
</evidence>
<name>A0A3S8NF27_9VIRU</name>
<sequence>MNGNIIKLRNIVQSVVNPSGIVKYNVVYIPKLGMYKITLVSTERAVPGKHIANLIEQLQNAGYTVMMKTSSAPFLRRHVITLYAIPNSGRGGISGVQNQGYIPPF</sequence>
<keyword evidence="2" id="KW-1185">Reference proteome</keyword>
<organism evidence="1 2">
    <name type="scientific">Sulfolobales Beppu filamentous virus 3</name>
    <dbReference type="NCBI Taxonomy" id="2493124"/>
    <lineage>
        <taxon>Viruses</taxon>
        <taxon>Adnaviria</taxon>
        <taxon>Zilligvirae</taxon>
        <taxon>Taleaviricota</taxon>
        <taxon>Tokiviricetes</taxon>
        <taxon>Ligamenvirales</taxon>
        <taxon>Lipothrixviridae</taxon>
        <taxon>Deltalipothrixvirus</taxon>
        <taxon>Deltalipothrixvirus beppuense</taxon>
        <taxon>Deltalipothrixvirus SBFV3</taxon>
    </lineage>
</organism>
<gene>
    <name evidence="1" type="ORF">SBFV3_gp19</name>
</gene>
<proteinExistence type="predicted"/>
<protein>
    <submittedName>
        <fullName evidence="1">Uncharacterized protein</fullName>
    </submittedName>
</protein>
<dbReference type="EMBL" id="MK064564">
    <property type="protein sequence ID" value="AZI75854.1"/>
    <property type="molecule type" value="Genomic_DNA"/>
</dbReference>
<evidence type="ECO:0000313" key="1">
    <source>
        <dbReference type="EMBL" id="AZI75854.1"/>
    </source>
</evidence>
<dbReference type="Proteomes" id="UP000269193">
    <property type="component" value="Segment"/>
</dbReference>